<dbReference type="PANTHER" id="PTHR44013">
    <property type="entry name" value="ZINC-TYPE ALCOHOL DEHYDROGENASE-LIKE PROTEIN C16A3.02C"/>
    <property type="match status" value="1"/>
</dbReference>
<gene>
    <name evidence="2" type="ORF">DV20_21015</name>
</gene>
<evidence type="ECO:0000313" key="3">
    <source>
        <dbReference type="Proteomes" id="UP000027345"/>
    </source>
</evidence>
<dbReference type="InterPro" id="IPR011032">
    <property type="entry name" value="GroES-like_sf"/>
</dbReference>
<dbReference type="PANTHER" id="PTHR44013:SF1">
    <property type="entry name" value="ZINC-TYPE ALCOHOL DEHYDROGENASE-LIKE PROTEIN C16A3.02C"/>
    <property type="match status" value="1"/>
</dbReference>
<dbReference type="Pfam" id="PF08240">
    <property type="entry name" value="ADH_N"/>
    <property type="match status" value="1"/>
</dbReference>
<comment type="caution">
    <text evidence="2">The sequence shown here is derived from an EMBL/GenBank/DDBJ whole genome shotgun (WGS) entry which is preliminary data.</text>
</comment>
<evidence type="ECO:0000259" key="1">
    <source>
        <dbReference type="SMART" id="SM00829"/>
    </source>
</evidence>
<dbReference type="Pfam" id="PF13602">
    <property type="entry name" value="ADH_zinc_N_2"/>
    <property type="match status" value="1"/>
</dbReference>
<dbReference type="RefSeq" id="WP_043782652.1">
    <property type="nucleotide sequence ID" value="NZ_JMQI01000043.1"/>
</dbReference>
<sequence length="318" mass="33015">MKVVQTTAAGEPDVLVLSDMDKPAPVPTEVLVRVHAAGVNPVDWKIRGGIFPTGALGAHPFVQGWDVAGVVEAGPRVTRFAPGDEVFGLLWFPREAGGYGEYVTAPARQFAHKPAGLSFTEAAGLPMAGLTAWQTLVDVAGVKAGDRVLVTAAAGGVGHLAAQIAHARGAVVTGTATAAKHEFLASVGVDEAVDYTAVEVRAAVRDQDVVLDLLGGDHTLGLLDTLRPGGLLILTIGQVSAEVTAAAAERGVRVSPFLVEPDGAGLTELARLVDRGELRVHLDHVLPLSDAVKAHELGETGRTTGKIVLQVTEPEKEF</sequence>
<dbReference type="Gene3D" id="3.40.50.720">
    <property type="entry name" value="NAD(P)-binding Rossmann-like Domain"/>
    <property type="match status" value="1"/>
</dbReference>
<dbReference type="eggNOG" id="COG0604">
    <property type="taxonomic scope" value="Bacteria"/>
</dbReference>
<dbReference type="STRING" id="287986.DV20_21015"/>
<dbReference type="SUPFAM" id="SSF51735">
    <property type="entry name" value="NAD(P)-binding Rossmann-fold domains"/>
    <property type="match status" value="1"/>
</dbReference>
<dbReference type="SUPFAM" id="SSF50129">
    <property type="entry name" value="GroES-like"/>
    <property type="match status" value="1"/>
</dbReference>
<dbReference type="GO" id="GO:0016491">
    <property type="term" value="F:oxidoreductase activity"/>
    <property type="evidence" value="ECO:0007669"/>
    <property type="project" value="InterPro"/>
</dbReference>
<dbReference type="OrthoDB" id="3727682at2"/>
<dbReference type="Gene3D" id="3.90.180.10">
    <property type="entry name" value="Medium-chain alcohol dehydrogenases, catalytic domain"/>
    <property type="match status" value="1"/>
</dbReference>
<keyword evidence="3" id="KW-1185">Reference proteome</keyword>
<dbReference type="Proteomes" id="UP000027345">
    <property type="component" value="Unassembled WGS sequence"/>
</dbReference>
<dbReference type="AlphaFoldDB" id="A0A066U8I8"/>
<dbReference type="EMBL" id="JMQI01000043">
    <property type="protein sequence ID" value="KDN20434.1"/>
    <property type="molecule type" value="Genomic_DNA"/>
</dbReference>
<proteinExistence type="predicted"/>
<dbReference type="InterPro" id="IPR052733">
    <property type="entry name" value="Chloroplast_QOR"/>
</dbReference>
<dbReference type="CDD" id="cd05289">
    <property type="entry name" value="MDR_like_2"/>
    <property type="match status" value="1"/>
</dbReference>
<dbReference type="InterPro" id="IPR013154">
    <property type="entry name" value="ADH-like_N"/>
</dbReference>
<evidence type="ECO:0000313" key="2">
    <source>
        <dbReference type="EMBL" id="KDN20434.1"/>
    </source>
</evidence>
<organism evidence="2 3">
    <name type="scientific">Amycolatopsis rifamycinica</name>
    <dbReference type="NCBI Taxonomy" id="287986"/>
    <lineage>
        <taxon>Bacteria</taxon>
        <taxon>Bacillati</taxon>
        <taxon>Actinomycetota</taxon>
        <taxon>Actinomycetes</taxon>
        <taxon>Pseudonocardiales</taxon>
        <taxon>Pseudonocardiaceae</taxon>
        <taxon>Amycolatopsis</taxon>
    </lineage>
</organism>
<dbReference type="SMART" id="SM00829">
    <property type="entry name" value="PKS_ER"/>
    <property type="match status" value="1"/>
</dbReference>
<protein>
    <submittedName>
        <fullName evidence="2">NADPH:quinone reductase</fullName>
    </submittedName>
</protein>
<accession>A0A066U8I8</accession>
<feature type="domain" description="Enoyl reductase (ER)" evidence="1">
    <location>
        <begin position="10"/>
        <end position="309"/>
    </location>
</feature>
<name>A0A066U8I8_9PSEU</name>
<dbReference type="InterPro" id="IPR020843">
    <property type="entry name" value="ER"/>
</dbReference>
<dbReference type="InterPro" id="IPR036291">
    <property type="entry name" value="NAD(P)-bd_dom_sf"/>
</dbReference>
<reference evidence="2 3" key="1">
    <citation type="submission" date="2014-05" db="EMBL/GenBank/DDBJ databases">
        <title>Draft genome sequence of Amycolatopsis rifamycinica DSM 46095.</title>
        <authorList>
            <person name="Lal R."/>
            <person name="Saxena A."/>
            <person name="Kumari R."/>
            <person name="Mukherjee U."/>
            <person name="Singh P."/>
            <person name="Sangwan N."/>
            <person name="Mahato N.K."/>
        </authorList>
    </citation>
    <scope>NUCLEOTIDE SEQUENCE [LARGE SCALE GENOMIC DNA]</scope>
    <source>
        <strain evidence="2 3">DSM 46095</strain>
    </source>
</reference>